<keyword evidence="1" id="KW-1133">Transmembrane helix</keyword>
<keyword evidence="1" id="KW-0472">Membrane</keyword>
<gene>
    <name evidence="2" type="ORF">BMW23_0952</name>
</gene>
<protein>
    <submittedName>
        <fullName evidence="2">Uncharacterized protein</fullName>
    </submittedName>
</protein>
<sequence>MIEDLINRNGCQKLILVMCFCCVVDNIIYIGISI</sequence>
<name>A0A2H4UVU8_9VIRU</name>
<dbReference type="Proteomes" id="UP000240325">
    <property type="component" value="Segment"/>
</dbReference>
<dbReference type="EMBL" id="MF782455">
    <property type="protein sequence ID" value="ATZ80997.1"/>
    <property type="molecule type" value="Genomic_DNA"/>
</dbReference>
<evidence type="ECO:0000256" key="1">
    <source>
        <dbReference type="SAM" id="Phobius"/>
    </source>
</evidence>
<evidence type="ECO:0000313" key="2">
    <source>
        <dbReference type="EMBL" id="ATZ80997.1"/>
    </source>
</evidence>
<keyword evidence="1" id="KW-0812">Transmembrane</keyword>
<feature type="transmembrane region" description="Helical" evidence="1">
    <location>
        <begin position="14"/>
        <end position="32"/>
    </location>
</feature>
<evidence type="ECO:0000313" key="3">
    <source>
        <dbReference type="Proteomes" id="UP000240325"/>
    </source>
</evidence>
<reference evidence="2" key="1">
    <citation type="journal article" date="2017" name="Elife">
        <title>The kinetoplastid-infecting Bodo saltans virus (BsV), a window into the most abundant giant viruses in the sea.</title>
        <authorList>
            <person name="Deeg C.M."/>
            <person name="Chow C.-E.T."/>
            <person name="Suttle C.A."/>
        </authorList>
    </citation>
    <scope>NUCLEOTIDE SEQUENCE</scope>
    <source>
        <strain evidence="2">NG1</strain>
    </source>
</reference>
<proteinExistence type="predicted"/>
<accession>A0A2H4UVU8</accession>
<keyword evidence="3" id="KW-1185">Reference proteome</keyword>
<organism evidence="2">
    <name type="scientific">Bodo saltans virus</name>
    <dbReference type="NCBI Taxonomy" id="2024608"/>
    <lineage>
        <taxon>Viruses</taxon>
        <taxon>Varidnaviria</taxon>
        <taxon>Bamfordvirae</taxon>
        <taxon>Nucleocytoviricota</taxon>
        <taxon>Megaviricetes</taxon>
        <taxon>Imitervirales</taxon>
        <taxon>Mimiviridae</taxon>
        <taxon>Klosneuvirinae</taxon>
        <taxon>Theiavirus</taxon>
        <taxon>Theiavirus salishense</taxon>
    </lineage>
</organism>